<dbReference type="EMBL" id="FP565814">
    <property type="protein sequence ID" value="CBH25121.1"/>
    <property type="molecule type" value="Genomic_DNA"/>
</dbReference>
<accession>D5HAR6</accession>
<sequence>MDPISLMTASSFRFCMSVLVLVAGPVLFGPVASAQQHGQGRHHGSGGAMSSPSPVLQAPGQSVFGTVQEAIRRLEADSTTDWSRVDMAALRQHLLDMERVAMDVAVEAQTPIDGGVRLRVRPTQEAARASLDRVLDAHPHMLRQETGWTMAVTEDGDSYVLRVTTPNPREVDKIRGLGYIGLLAYGQHHQRHHWHLVRGAHPHE</sequence>
<dbReference type="AlphaFoldDB" id="D5HAR6"/>
<dbReference type="KEGG" id="srm:SRM_02200"/>
<feature type="region of interest" description="Disordered" evidence="1">
    <location>
        <begin position="36"/>
        <end position="59"/>
    </location>
</feature>
<dbReference type="Proteomes" id="UP000000933">
    <property type="component" value="Chromosome"/>
</dbReference>
<evidence type="ECO:0000313" key="3">
    <source>
        <dbReference type="Proteomes" id="UP000000933"/>
    </source>
</evidence>
<gene>
    <name evidence="2" type="ordered locus">SRM_02200</name>
</gene>
<reference evidence="2 3" key="1">
    <citation type="journal article" date="2010" name="ISME J.">
        <title>Fine-scale evolution: genomic, phenotypic and ecological differentiation in two coexisting Salinibacter ruber strains.</title>
        <authorList>
            <person name="Pena A."/>
            <person name="Teeling H."/>
            <person name="Huerta-Cepas J."/>
            <person name="Santos F."/>
            <person name="Yarza P."/>
            <person name="Brito-Echeverria J."/>
            <person name="Lucio M."/>
            <person name="Schmitt-Kopplin P."/>
            <person name="Meseguer I."/>
            <person name="Schenowitz C."/>
            <person name="Dossat C."/>
            <person name="Barbe V."/>
            <person name="Dopazo J."/>
            <person name="Rossello-Mora R."/>
            <person name="Schuler M."/>
            <person name="Glockner F.O."/>
            <person name="Amann R."/>
            <person name="Gabaldon T."/>
            <person name="Anton J."/>
        </authorList>
    </citation>
    <scope>NUCLEOTIDE SEQUENCE [LARGE SCALE GENOMIC DNA]</scope>
    <source>
        <strain evidence="2 3">M8</strain>
    </source>
</reference>
<organism evidence="2 3">
    <name type="scientific">Salinibacter ruber (strain M8)</name>
    <dbReference type="NCBI Taxonomy" id="761659"/>
    <lineage>
        <taxon>Bacteria</taxon>
        <taxon>Pseudomonadati</taxon>
        <taxon>Rhodothermota</taxon>
        <taxon>Rhodothermia</taxon>
        <taxon>Rhodothermales</taxon>
        <taxon>Salinibacteraceae</taxon>
        <taxon>Salinibacter</taxon>
    </lineage>
</organism>
<reference evidence="3" key="2">
    <citation type="submission" date="2010-04" db="EMBL/GenBank/DDBJ databases">
        <title>Genome sequence of Salinibacter ruber M8.</title>
        <authorList>
            <consortium name="Genoscope"/>
        </authorList>
    </citation>
    <scope>NUCLEOTIDE SEQUENCE [LARGE SCALE GENOMIC DNA]</scope>
    <source>
        <strain evidence="3">M8</strain>
    </source>
</reference>
<proteinExistence type="predicted"/>
<evidence type="ECO:0000313" key="2">
    <source>
        <dbReference type="EMBL" id="CBH25121.1"/>
    </source>
</evidence>
<protein>
    <submittedName>
        <fullName evidence="2">Uncharacterized protein</fullName>
    </submittedName>
</protein>
<feature type="compositionally biased region" description="Polar residues" evidence="1">
    <location>
        <begin position="50"/>
        <end position="59"/>
    </location>
</feature>
<dbReference type="HOGENOM" id="CLU_127612_0_0_10"/>
<name>D5HAR6_SALRM</name>
<evidence type="ECO:0000256" key="1">
    <source>
        <dbReference type="SAM" id="MobiDB-lite"/>
    </source>
</evidence>
<dbReference type="PATRIC" id="fig|761659.10.peg.2394"/>